<dbReference type="Proteomes" id="UP001233314">
    <property type="component" value="Unassembled WGS sequence"/>
</dbReference>
<accession>A0ABT9AXD6</accession>
<gene>
    <name evidence="1" type="ORF">Q5722_02350</name>
</gene>
<organism evidence="1 2">
    <name type="scientific">Nocardioides jiangxiensis</name>
    <dbReference type="NCBI Taxonomy" id="3064524"/>
    <lineage>
        <taxon>Bacteria</taxon>
        <taxon>Bacillati</taxon>
        <taxon>Actinomycetota</taxon>
        <taxon>Actinomycetes</taxon>
        <taxon>Propionibacteriales</taxon>
        <taxon>Nocardioidaceae</taxon>
        <taxon>Nocardioides</taxon>
    </lineage>
</organism>
<protein>
    <submittedName>
        <fullName evidence="1">Uncharacterized protein</fullName>
    </submittedName>
</protein>
<name>A0ABT9AXD6_9ACTN</name>
<evidence type="ECO:0000313" key="1">
    <source>
        <dbReference type="EMBL" id="MDO7867199.1"/>
    </source>
</evidence>
<keyword evidence="2" id="KW-1185">Reference proteome</keyword>
<evidence type="ECO:0000313" key="2">
    <source>
        <dbReference type="Proteomes" id="UP001233314"/>
    </source>
</evidence>
<reference evidence="1 2" key="1">
    <citation type="submission" date="2023-07" db="EMBL/GenBank/DDBJ databases">
        <title>Nocardioides sp. nov WY-20 isolated from soil.</title>
        <authorList>
            <person name="Liu B."/>
            <person name="Wan Y."/>
        </authorList>
    </citation>
    <scope>NUCLEOTIDE SEQUENCE [LARGE SCALE GENOMIC DNA]</scope>
    <source>
        <strain evidence="1 2">WY-20</strain>
    </source>
</reference>
<proteinExistence type="predicted"/>
<comment type="caution">
    <text evidence="1">The sequence shown here is derived from an EMBL/GenBank/DDBJ whole genome shotgun (WGS) entry which is preliminary data.</text>
</comment>
<dbReference type="RefSeq" id="WP_305026604.1">
    <property type="nucleotide sequence ID" value="NZ_JAUQTA010000001.1"/>
</dbReference>
<dbReference type="EMBL" id="JAUQTA010000001">
    <property type="protein sequence ID" value="MDO7867199.1"/>
    <property type="molecule type" value="Genomic_DNA"/>
</dbReference>
<sequence length="255" mass="28209">MDDPAYAAELIRILTNPHPTGIRPDDPYGQADDGIDRYSGFGRDVVVTGGRVVGGEYGSELEIDFVIRPDGEPEIADRGRVSLDAGWRELSGYADPSAYAPRVAREVERAARETWRRHSGRSEDGQADRRAVPARAEEQRALLLELLGREGLVTEAASPDRFEVSCAPLEDEPGLRFTVVVTPAEWAGFLESVGPENAAFGELMGSARNGETFLVFWKGEFEQSVREELPPVRARPERFVFPEGAGGWYAYRPRD</sequence>